<accession>A0A345DC83</accession>
<feature type="chain" id="PRO_5016798234" description="DUF4124 domain-containing protein" evidence="1">
    <location>
        <begin position="25"/>
        <end position="171"/>
    </location>
</feature>
<dbReference type="RefSeq" id="WP_114563101.1">
    <property type="nucleotide sequence ID" value="NZ_CP031124.1"/>
</dbReference>
<evidence type="ECO:0008006" key="4">
    <source>
        <dbReference type="Google" id="ProtNLM"/>
    </source>
</evidence>
<evidence type="ECO:0000313" key="3">
    <source>
        <dbReference type="Proteomes" id="UP000252182"/>
    </source>
</evidence>
<dbReference type="AlphaFoldDB" id="A0A345DC83"/>
<name>A0A345DC83_9BURK</name>
<reference evidence="3" key="1">
    <citation type="submission" date="2018-07" db="EMBL/GenBank/DDBJ databases">
        <authorList>
            <person name="Kim H."/>
        </authorList>
    </citation>
    <scope>NUCLEOTIDE SEQUENCE [LARGE SCALE GENOMIC DNA]</scope>
    <source>
        <strain evidence="3">F02</strain>
    </source>
</reference>
<sequence length="171" mass="18467">MKIKHTLHLGLFGLGLLQAGVGFAQVPMDTKVYVCTDKNGAVTLQNLGARADCKTHVVRVYVSSVSKVKYPSWSMPDPQPAAGALMAGSKVTPDVQKGRDDARIKILLSELAQTQERLMALKTESANSGSARFNPDLKSQLSLTQANVDSLKREISSARGTTEEPIVFLLQ</sequence>
<proteinExistence type="predicted"/>
<organism evidence="2 3">
    <name type="scientific">Ephemeroptericola cinctiostellae</name>
    <dbReference type="NCBI Taxonomy" id="2268024"/>
    <lineage>
        <taxon>Bacteria</taxon>
        <taxon>Pseudomonadati</taxon>
        <taxon>Pseudomonadota</taxon>
        <taxon>Betaproteobacteria</taxon>
        <taxon>Burkholderiales</taxon>
        <taxon>Burkholderiaceae</taxon>
        <taxon>Ephemeroptericola</taxon>
    </lineage>
</organism>
<dbReference type="Proteomes" id="UP000252182">
    <property type="component" value="Chromosome"/>
</dbReference>
<evidence type="ECO:0000313" key="2">
    <source>
        <dbReference type="EMBL" id="AXF85971.1"/>
    </source>
</evidence>
<gene>
    <name evidence="2" type="ORF">DTO96_101711</name>
</gene>
<dbReference type="OrthoDB" id="5298561at2"/>
<dbReference type="EMBL" id="CP031124">
    <property type="protein sequence ID" value="AXF85971.1"/>
    <property type="molecule type" value="Genomic_DNA"/>
</dbReference>
<feature type="signal peptide" evidence="1">
    <location>
        <begin position="1"/>
        <end position="24"/>
    </location>
</feature>
<dbReference type="KEGG" id="hyf:DTO96_101711"/>
<keyword evidence="1" id="KW-0732">Signal</keyword>
<evidence type="ECO:0000256" key="1">
    <source>
        <dbReference type="SAM" id="SignalP"/>
    </source>
</evidence>
<keyword evidence="3" id="KW-1185">Reference proteome</keyword>
<protein>
    <recommendedName>
        <fullName evidence="4">DUF4124 domain-containing protein</fullName>
    </recommendedName>
</protein>